<protein>
    <submittedName>
        <fullName evidence="1">Uncharacterized protein</fullName>
    </submittedName>
</protein>
<reference evidence="1" key="1">
    <citation type="submission" date="2022-07" db="EMBL/GenBank/DDBJ databases">
        <title>Genome Sequence of Phlebia brevispora.</title>
        <authorList>
            <person name="Buettner E."/>
        </authorList>
    </citation>
    <scope>NUCLEOTIDE SEQUENCE</scope>
    <source>
        <strain evidence="1">MPL23</strain>
    </source>
</reference>
<organism evidence="1 2">
    <name type="scientific">Phlebia brevispora</name>
    <dbReference type="NCBI Taxonomy" id="194682"/>
    <lineage>
        <taxon>Eukaryota</taxon>
        <taxon>Fungi</taxon>
        <taxon>Dikarya</taxon>
        <taxon>Basidiomycota</taxon>
        <taxon>Agaricomycotina</taxon>
        <taxon>Agaricomycetes</taxon>
        <taxon>Polyporales</taxon>
        <taxon>Meruliaceae</taxon>
        <taxon>Phlebia</taxon>
    </lineage>
</organism>
<evidence type="ECO:0000313" key="2">
    <source>
        <dbReference type="Proteomes" id="UP001148662"/>
    </source>
</evidence>
<accession>A0ACC1TAW2</accession>
<keyword evidence="2" id="KW-1185">Reference proteome</keyword>
<sequence>MSTILPTGARKAALERTALDNGAEKPDDASSTKGDLSSTVTLEVPPLGEPSGEEGKRVPFWRRVKRNPEDIATQPSVFDDPVTLEIYRPPPEYENIHRFDPLFRWTWAEERRVVRKIDFRIMIWTWFMFFCLDLDRTNISQANTDNFLQDLHMTTNDFNLGNTLFKLCFLIAELPSQLISKRDLTAGYLMVLWSIVSFSQYWLSGRGSFLATRCLLGFMQGGFIPDVILYLSYYYTKTELPLRLAWFWVSNYMDHIVGAFLAIGILRIRNLTGVAGWRYLFLIEGLLTLIVGLFSFALMPPGPTQTRTWYRKNGWFSEREEKIIVNRVLRDDPSKSDMHNRQAVTPKMIWRVILDWRMWPLYILGLTHMIPVTPPQTYLTLSLRNLGFNTTESNLLSIPSTVLGMITLLIFCYLSEIIDSRTIACILLQFWALPLLIALYTFTTHTSQWVYFSVVTLITGYPYIHPVQVAWASTNSYGVGTRTISASIYNMFVQAGGIVSANIYVDKDKPLYKAGNRALIGITVMNVVLYVLTYAFYRGINAHRDRKWKAMTAKEQQEYLDTTTDTGNKKLNFRSPICILRIIWYYLDLNTLRPSKLQRYGWNRAATSSDHAVCTAKCAPHLLTLAKRYRRHGHITFTMSTVPIAVHDLPAAEKEKDSDASSVSVQGSLPEVLEGREQKRKFRFWARSGSTKDLDGIATQPSVFDDPVTLELYRPPPQYENAHRFDPSARWTWREERSIVRKVDLRVACWAFIMFFSLDLDRSNISSANSDNFLNDLKMNTNDFNLGNTLFRLCFLVAELPSQLVSKKVGPDVWIPCQMVLWSVISLSQFWLTGRGSFLATRCLLGFAQGGFIPDVVLYLSYYYTTSELPIRLAWFWVSNYVAQIAGAFMATGLLRLRGIAGLAGWRYLFLVEGCLTLAVGLASFFLMPPGPTQTKTWYRPNGWFTEREETIVVNRVLRDDPTKSDMHNRQGLDVRMIWSVIRDWRLWPIYALVPVTPPQTYLTLSLRNLGFNTTETNLLTIPSTVIGGVTLLMAGYFSELVNSRVAATIILPLWSMPLLVALYTFNQQTSQWTYYAVVTLITGFPYVHPVQVAWASSNSSSVRTRTVSASIYNMFVQAGAMIGANVYRDDDKPLCYVRFVAPGIFIDRVFLEDKRGNRALIGVNVMNIFLYLFCFVFYRAINKQREKKWNTMTPQASTSDVLTARSITHAAP</sequence>
<evidence type="ECO:0000313" key="1">
    <source>
        <dbReference type="EMBL" id="KAJ3556705.1"/>
    </source>
</evidence>
<dbReference type="EMBL" id="JANHOG010000218">
    <property type="protein sequence ID" value="KAJ3556705.1"/>
    <property type="molecule type" value="Genomic_DNA"/>
</dbReference>
<gene>
    <name evidence="1" type="ORF">NM688_g1875</name>
</gene>
<proteinExistence type="predicted"/>
<name>A0ACC1TAW2_9APHY</name>
<dbReference type="Proteomes" id="UP001148662">
    <property type="component" value="Unassembled WGS sequence"/>
</dbReference>
<comment type="caution">
    <text evidence="1">The sequence shown here is derived from an EMBL/GenBank/DDBJ whole genome shotgun (WGS) entry which is preliminary data.</text>
</comment>